<reference evidence="1" key="2">
    <citation type="journal article" date="2022" name="Res Sq">
        <title>Comparative Genomics Reveals Insights into the Divergent Evolution of Astigmatic Mites and Household Pest Adaptations.</title>
        <authorList>
            <person name="Xiong Q."/>
            <person name="Wan A.T.-Y."/>
            <person name="Liu X.-Y."/>
            <person name="Fung C.S.-H."/>
            <person name="Xiao X."/>
            <person name="Malainual N."/>
            <person name="Hou J."/>
            <person name="Wang L."/>
            <person name="Wang M."/>
            <person name="Yang K."/>
            <person name="Cui Y."/>
            <person name="Leung E."/>
            <person name="Nong W."/>
            <person name="Shin S.-K."/>
            <person name="Au S."/>
            <person name="Jeong K.Y."/>
            <person name="Chew F.T."/>
            <person name="Hui J."/>
            <person name="Leung T.F."/>
            <person name="Tungtrongchitr A."/>
            <person name="Zhong N."/>
            <person name="Liu Z."/>
            <person name="Tsui S."/>
        </authorList>
    </citation>
    <scope>NUCLEOTIDE SEQUENCE</scope>
    <source>
        <strain evidence="1">Derf</strain>
        <tissue evidence="1">Whole organism</tissue>
    </source>
</reference>
<dbReference type="Proteomes" id="UP000790347">
    <property type="component" value="Unassembled WGS sequence"/>
</dbReference>
<evidence type="ECO:0000313" key="2">
    <source>
        <dbReference type="Proteomes" id="UP000790347"/>
    </source>
</evidence>
<gene>
    <name evidence="1" type="ORF">DERF_008986</name>
</gene>
<proteinExistence type="predicted"/>
<sequence>MAEFLDTKLLAIKCESCLFAPDPNKLDDINRFLQNPNVRFNLLKFTESLMFNCNEKFILNQILTLFKVPLNYIGANSINGFENEHDEMNELCKHFQENFQTKILEKSIQFDVTNILHKELFDHLTRMPYSFRNIDIHHHHPNKIVTKTNLKSPFQILVGFLHTLNQYGINDFLKLEQHNHHLFRTFINLGEFDFKHSKFLPQEFVDNDADFKILEKY</sequence>
<dbReference type="AlphaFoldDB" id="A0A922HT46"/>
<reference evidence="1" key="1">
    <citation type="submission" date="2013-05" db="EMBL/GenBank/DDBJ databases">
        <authorList>
            <person name="Yim A.K.Y."/>
            <person name="Chan T.F."/>
            <person name="Ji K.M."/>
            <person name="Liu X.Y."/>
            <person name="Zhou J.W."/>
            <person name="Li R.Q."/>
            <person name="Yang K.Y."/>
            <person name="Li J."/>
            <person name="Li M."/>
            <person name="Law P.T.W."/>
            <person name="Wu Y.L."/>
            <person name="Cai Z.L."/>
            <person name="Qin H."/>
            <person name="Bao Y."/>
            <person name="Leung R.K.K."/>
            <person name="Ng P.K.S."/>
            <person name="Zou J."/>
            <person name="Zhong X.J."/>
            <person name="Ran P.X."/>
            <person name="Zhong N.S."/>
            <person name="Liu Z.G."/>
            <person name="Tsui S.K.W."/>
        </authorList>
    </citation>
    <scope>NUCLEOTIDE SEQUENCE</scope>
    <source>
        <strain evidence="1">Derf</strain>
        <tissue evidence="1">Whole organism</tissue>
    </source>
</reference>
<comment type="caution">
    <text evidence="1">The sequence shown here is derived from an EMBL/GenBank/DDBJ whole genome shotgun (WGS) entry which is preliminary data.</text>
</comment>
<organism evidence="1 2">
    <name type="scientific">Dermatophagoides farinae</name>
    <name type="common">American house dust mite</name>
    <dbReference type="NCBI Taxonomy" id="6954"/>
    <lineage>
        <taxon>Eukaryota</taxon>
        <taxon>Metazoa</taxon>
        <taxon>Ecdysozoa</taxon>
        <taxon>Arthropoda</taxon>
        <taxon>Chelicerata</taxon>
        <taxon>Arachnida</taxon>
        <taxon>Acari</taxon>
        <taxon>Acariformes</taxon>
        <taxon>Sarcoptiformes</taxon>
        <taxon>Astigmata</taxon>
        <taxon>Psoroptidia</taxon>
        <taxon>Analgoidea</taxon>
        <taxon>Pyroglyphidae</taxon>
        <taxon>Dermatophagoidinae</taxon>
        <taxon>Dermatophagoides</taxon>
    </lineage>
</organism>
<dbReference type="EMBL" id="ASGP02000004">
    <property type="protein sequence ID" value="KAH9510467.1"/>
    <property type="molecule type" value="Genomic_DNA"/>
</dbReference>
<keyword evidence="2" id="KW-1185">Reference proteome</keyword>
<accession>A0A922HT46</accession>
<protein>
    <submittedName>
        <fullName evidence="1">Uncharacterized protein</fullName>
    </submittedName>
</protein>
<evidence type="ECO:0000313" key="1">
    <source>
        <dbReference type="EMBL" id="KAH9510467.1"/>
    </source>
</evidence>
<name>A0A922HT46_DERFA</name>